<feature type="region of interest" description="Disordered" evidence="1">
    <location>
        <begin position="311"/>
        <end position="366"/>
    </location>
</feature>
<dbReference type="AlphaFoldDB" id="A0AA40HIM5"/>
<feature type="compositionally biased region" description="Polar residues" evidence="1">
    <location>
        <begin position="734"/>
        <end position="746"/>
    </location>
</feature>
<feature type="region of interest" description="Disordered" evidence="1">
    <location>
        <begin position="730"/>
        <end position="749"/>
    </location>
</feature>
<organism evidence="2 3">
    <name type="scientific">Cnephaeus nilssonii</name>
    <name type="common">Northern bat</name>
    <name type="synonym">Eptesicus nilssonii</name>
    <dbReference type="NCBI Taxonomy" id="3371016"/>
    <lineage>
        <taxon>Eukaryota</taxon>
        <taxon>Metazoa</taxon>
        <taxon>Chordata</taxon>
        <taxon>Craniata</taxon>
        <taxon>Vertebrata</taxon>
        <taxon>Euteleostomi</taxon>
        <taxon>Mammalia</taxon>
        <taxon>Eutheria</taxon>
        <taxon>Laurasiatheria</taxon>
        <taxon>Chiroptera</taxon>
        <taxon>Yangochiroptera</taxon>
        <taxon>Vespertilionidae</taxon>
        <taxon>Cnephaeus</taxon>
    </lineage>
</organism>
<evidence type="ECO:0000313" key="2">
    <source>
        <dbReference type="EMBL" id="KAK1331930.1"/>
    </source>
</evidence>
<accession>A0AA40HIM5</accession>
<feature type="compositionally biased region" description="Low complexity" evidence="1">
    <location>
        <begin position="353"/>
        <end position="363"/>
    </location>
</feature>
<feature type="region of interest" description="Disordered" evidence="1">
    <location>
        <begin position="107"/>
        <end position="128"/>
    </location>
</feature>
<sequence length="1027" mass="110391">MKKANQALEPVISGAPGGARRPLCEGLRLRLLTREATHWQLETLGSLGKGELFPSWKECEPVGFELRTATWLTTGCQHPGRERSTQAAWPPGAKALGWGPNHVSQLSMRDQGAGTHESPTPAPPAGPTLVLQKDPWGLRKTLVAELGWRIAWLPAPVFRQQQFSSGHPPIGSEFLSGLPIILAGGALIGGWPEENCWQKTGACSQVKEKSTARNFVQRAPREEASLSSSTSVSTSPDLLLLSGVLKVQKTKQQHSFFWYPGSIPTHHVSREGHAALRVRSRQWSLRHLPVRDSEAAGGSLWLTMVGENTEKLDPKEDKPEAKMADAWGKVKKVREPSGAGGTQRSGEGIPHHTSAAATAGSASLGRPWLPDSRAALGAGQSPSKACLRLGPPWVAGGLRGLGTLEAGAWSGRAHLGQARALLHACHPGAHQPGVGQDTCIVAMAMMQAFRTTPAALVSMGRRKGGSGRSEGFLLKGAALKSPGLFSQEALEERRSVYPVPRPVSWGKGAPGFALVLGTLWECDLDGEADLESLDPHDAELAAPVAPRAQRLCHGCAGGFRKAWCTGGQPASSPAIKSQSGELAGCLLRHKAFRKPPPRRRLSEGLVHRRTASLLVYQAPHWCPRPGKPPPEAFPAVGSAEPQRPGNGFLVGVAGGRGVCGVAKQEHRSADQRVPDAGLMAGERSCGSMSLSRRHIPCVPLPHQDQEQNRTSIRTDWAQTHGHFSACITLDGPQWSGSKPSERQAQWGQDERERLHTLLHPSGDVGLPVSAGSPQATRGTPSAKCPSIRPVAMTALITRGQTLNAEAAIDAHWSFKNKRHHGPGVNKPTLSFLQVGHRAHHHPGVTAHQIAANAMLSRPNGAKCSPQPSPVWKLSLCGHRVMTSRSNTRLPLPSNRLFKNKWHYGSGTHKPTFGFPQVGPRPHHHSRVTAHQIAANTAKIPWCKMRPTAQPSPETVAVGTRLRPFESIGTLTDGRGEKAPHRGGPVNPDFTGQEVQRVRRATGRRWMRCFSMSSSSLLSILCRVSVAS</sequence>
<comment type="caution">
    <text evidence="2">The sequence shown here is derived from an EMBL/GenBank/DDBJ whole genome shotgun (WGS) entry which is preliminary data.</text>
</comment>
<proteinExistence type="predicted"/>
<feature type="compositionally biased region" description="Basic and acidic residues" evidence="1">
    <location>
        <begin position="311"/>
        <end position="323"/>
    </location>
</feature>
<reference evidence="2" key="1">
    <citation type="submission" date="2023-06" db="EMBL/GenBank/DDBJ databases">
        <title>Reference genome for the Northern bat (Eptesicus nilssonii), a most northern bat species.</title>
        <authorList>
            <person name="Laine V.N."/>
            <person name="Pulliainen A.T."/>
            <person name="Lilley T.M."/>
        </authorList>
    </citation>
    <scope>NUCLEOTIDE SEQUENCE</scope>
    <source>
        <strain evidence="2">BLF_Eptnil</strain>
        <tissue evidence="2">Kidney</tissue>
    </source>
</reference>
<name>A0AA40HIM5_CNENI</name>
<feature type="region of interest" description="Disordered" evidence="1">
    <location>
        <begin position="759"/>
        <end position="785"/>
    </location>
</feature>
<dbReference type="EMBL" id="JAULJE010000019">
    <property type="protein sequence ID" value="KAK1331930.1"/>
    <property type="molecule type" value="Genomic_DNA"/>
</dbReference>
<gene>
    <name evidence="2" type="ORF">QTO34_007607</name>
</gene>
<evidence type="ECO:0000256" key="1">
    <source>
        <dbReference type="SAM" id="MobiDB-lite"/>
    </source>
</evidence>
<keyword evidence="3" id="KW-1185">Reference proteome</keyword>
<evidence type="ECO:0000313" key="3">
    <source>
        <dbReference type="Proteomes" id="UP001177744"/>
    </source>
</evidence>
<protein>
    <submittedName>
        <fullName evidence="2">Uncharacterized protein</fullName>
    </submittedName>
</protein>
<dbReference type="Proteomes" id="UP001177744">
    <property type="component" value="Unassembled WGS sequence"/>
</dbReference>
<feature type="region of interest" description="Disordered" evidence="1">
    <location>
        <begin position="968"/>
        <end position="988"/>
    </location>
</feature>